<sequence>MATTQLLRRVLVLDELLKLCLDEMDKHCGLFGQSSLLNMILLMHPWFICSREFAKKLMTMYEEGTGVEANRLGICYLLKQWIWECPAVFQFDTVLAEQVAEFKVLALKIGGSQHCNIINASIIPSCEWIRKVTQRPKENRIKRNISLLFDHLDAMELAEHLTFLEYKYFRRILFSDYKSYVVHGKVVDNPTMERSIALFNGVTQWVQLMVLSKPNAQQRANIFSKFIYVAKNLLHLCNFNTLMAVVGALTHSTTSRLKETMSYITEEDNKELADLTDLLSMSGNFRKYRQAYAKCKSFKLPILGIHLKDMIAIHATESDFQDDKVNLGKMQQLYSILHEILHLHKCTPPIEAHLDVVHLLTVSLDLYYTEKEIYELSLVRESKNCKAARSPATKPKMLGEWTKDMSCQPDPATINRHIRRMVESVFKKYDHDQDGYITQEVFQTIVANFPFLDSFCFLKRDEAGLISKEEVVGYFLRVNSQRCKVGKGFIHNFQENTFLKPTFCEYCAGFFWGLVKQGFKCKDCGVNCHRQCKDLLVVECTKESIYFDDCSSPSSLFPDALGGVNKHKCHVKHKCDLPERYPAVMVGGNRRLSVRSKQGEDQGAVPNELSQQEGGSPHTAVGEGMVGNKLNMLQTSSQAKKHFHTSHQGDSSLFMKQPCHQECEYLKEFLKKRLNSEQTTMQHTAEINALREEKVQLQLELAAERNHTASLQIHLQSLREHTVAFLMDQMDIIKL</sequence>
<evidence type="ECO:0000313" key="14">
    <source>
        <dbReference type="Proteomes" id="UP000694388"/>
    </source>
</evidence>
<dbReference type="InterPro" id="IPR011992">
    <property type="entry name" value="EF-hand-dom_pair"/>
</dbReference>
<dbReference type="CDD" id="cd00155">
    <property type="entry name" value="RasGEF"/>
    <property type="match status" value="1"/>
</dbReference>
<evidence type="ECO:0000256" key="9">
    <source>
        <dbReference type="SAM" id="MobiDB-lite"/>
    </source>
</evidence>
<evidence type="ECO:0000259" key="11">
    <source>
        <dbReference type="PROSITE" id="PS50081"/>
    </source>
</evidence>
<dbReference type="PANTHER" id="PTHR23113">
    <property type="entry name" value="GUANINE NUCLEOTIDE EXCHANGE FACTOR"/>
    <property type="match status" value="1"/>
</dbReference>
<dbReference type="SMART" id="SM00147">
    <property type="entry name" value="RasGEF"/>
    <property type="match status" value="1"/>
</dbReference>
<feature type="domain" description="Ras-GEF" evidence="10">
    <location>
        <begin position="153"/>
        <end position="383"/>
    </location>
</feature>
<dbReference type="SUPFAM" id="SSF48366">
    <property type="entry name" value="Ras GEF"/>
    <property type="match status" value="1"/>
</dbReference>
<dbReference type="Gene3D" id="3.30.60.20">
    <property type="match status" value="1"/>
</dbReference>
<dbReference type="Gene3D" id="1.20.870.10">
    <property type="entry name" value="Son of sevenless (SoS) protein Chain: S domain 1"/>
    <property type="match status" value="1"/>
</dbReference>
<keyword evidence="14" id="KW-1185">Reference proteome</keyword>
<evidence type="ECO:0000256" key="5">
    <source>
        <dbReference type="ARBA" id="ARBA00022833"/>
    </source>
</evidence>
<comment type="similarity">
    <text evidence="1">Belongs to the RASGRP family.</text>
</comment>
<evidence type="ECO:0000259" key="10">
    <source>
        <dbReference type="PROSITE" id="PS50009"/>
    </source>
</evidence>
<accession>A0A8C4R884</accession>
<reference evidence="13" key="2">
    <citation type="submission" date="2025-09" db="UniProtKB">
        <authorList>
            <consortium name="Ensembl"/>
        </authorList>
    </citation>
    <scope>IDENTIFICATION</scope>
</reference>
<protein>
    <submittedName>
        <fullName evidence="13">RAS guanyl releasing protein 3 (calcium and DAG-regulated)</fullName>
    </submittedName>
</protein>
<dbReference type="InterPro" id="IPR001895">
    <property type="entry name" value="RASGEF_cat_dom"/>
</dbReference>
<dbReference type="PRINTS" id="PR00008">
    <property type="entry name" value="DAGPEDOMAIN"/>
</dbReference>
<dbReference type="GO" id="GO:0008270">
    <property type="term" value="F:zinc ion binding"/>
    <property type="evidence" value="ECO:0007669"/>
    <property type="project" value="UniProtKB-KW"/>
</dbReference>
<dbReference type="InterPro" id="IPR002048">
    <property type="entry name" value="EF_hand_dom"/>
</dbReference>
<name>A0A8C4R884_EPTBU</name>
<dbReference type="Gene3D" id="1.10.238.10">
    <property type="entry name" value="EF-hand"/>
    <property type="match status" value="1"/>
</dbReference>
<keyword evidence="2 7" id="KW-0344">Guanine-nucleotide releasing factor</keyword>
<dbReference type="Gene3D" id="1.10.840.10">
    <property type="entry name" value="Ras guanine-nucleotide exchange factors catalytic domain"/>
    <property type="match status" value="1"/>
</dbReference>
<feature type="coiled-coil region" evidence="8">
    <location>
        <begin position="680"/>
        <end position="707"/>
    </location>
</feature>
<dbReference type="GO" id="GO:0005085">
    <property type="term" value="F:guanyl-nucleotide exchange factor activity"/>
    <property type="evidence" value="ECO:0007669"/>
    <property type="project" value="UniProtKB-KW"/>
</dbReference>
<keyword evidence="5" id="KW-0862">Zinc</keyword>
<dbReference type="InterPro" id="IPR046349">
    <property type="entry name" value="C1-like_sf"/>
</dbReference>
<dbReference type="InterPro" id="IPR023578">
    <property type="entry name" value="Ras_GEF_dom_sf"/>
</dbReference>
<dbReference type="SMART" id="SM00109">
    <property type="entry name" value="C1"/>
    <property type="match status" value="1"/>
</dbReference>
<keyword evidence="4" id="KW-0863">Zinc-finger</keyword>
<dbReference type="PROSITE" id="PS50222">
    <property type="entry name" value="EF_HAND_2"/>
    <property type="match status" value="1"/>
</dbReference>
<evidence type="ECO:0000256" key="2">
    <source>
        <dbReference type="ARBA" id="ARBA00022658"/>
    </source>
</evidence>
<dbReference type="FunFam" id="1.10.840.10:FF:000003">
    <property type="entry name" value="Ras guanyl-releasing protein 3 isoform 1"/>
    <property type="match status" value="1"/>
</dbReference>
<reference evidence="13" key="1">
    <citation type="submission" date="2025-08" db="UniProtKB">
        <authorList>
            <consortium name="Ensembl"/>
        </authorList>
    </citation>
    <scope>IDENTIFICATION</scope>
</reference>
<dbReference type="GO" id="GO:0005886">
    <property type="term" value="C:plasma membrane"/>
    <property type="evidence" value="ECO:0007669"/>
    <property type="project" value="TreeGrafter"/>
</dbReference>
<evidence type="ECO:0000256" key="3">
    <source>
        <dbReference type="ARBA" id="ARBA00022723"/>
    </source>
</evidence>
<dbReference type="Pfam" id="PF00617">
    <property type="entry name" value="RasGEF"/>
    <property type="match status" value="1"/>
</dbReference>
<evidence type="ECO:0000256" key="1">
    <source>
        <dbReference type="ARBA" id="ARBA00009566"/>
    </source>
</evidence>
<dbReference type="SUPFAM" id="SSF47473">
    <property type="entry name" value="EF-hand"/>
    <property type="match status" value="1"/>
</dbReference>
<dbReference type="InterPro" id="IPR020454">
    <property type="entry name" value="DAG/PE-bd"/>
</dbReference>
<evidence type="ECO:0000313" key="13">
    <source>
        <dbReference type="Ensembl" id="ENSEBUP00000026679.1"/>
    </source>
</evidence>
<evidence type="ECO:0000259" key="12">
    <source>
        <dbReference type="PROSITE" id="PS50222"/>
    </source>
</evidence>
<dbReference type="InterPro" id="IPR002219">
    <property type="entry name" value="PKC_DAG/PE"/>
</dbReference>
<dbReference type="GO" id="GO:0007265">
    <property type="term" value="P:Ras protein signal transduction"/>
    <property type="evidence" value="ECO:0007669"/>
    <property type="project" value="TreeGrafter"/>
</dbReference>
<dbReference type="AlphaFoldDB" id="A0A8C4R884"/>
<organism evidence="13 14">
    <name type="scientific">Eptatretus burgeri</name>
    <name type="common">Inshore hagfish</name>
    <dbReference type="NCBI Taxonomy" id="7764"/>
    <lineage>
        <taxon>Eukaryota</taxon>
        <taxon>Metazoa</taxon>
        <taxon>Chordata</taxon>
        <taxon>Craniata</taxon>
        <taxon>Vertebrata</taxon>
        <taxon>Cyclostomata</taxon>
        <taxon>Myxini</taxon>
        <taxon>Myxiniformes</taxon>
        <taxon>Myxinidae</taxon>
        <taxon>Eptatretinae</taxon>
        <taxon>Eptatretus</taxon>
    </lineage>
</organism>
<dbReference type="SUPFAM" id="SSF57889">
    <property type="entry name" value="Cysteine-rich domain"/>
    <property type="match status" value="1"/>
</dbReference>
<dbReference type="GO" id="GO:0005509">
    <property type="term" value="F:calcium ion binding"/>
    <property type="evidence" value="ECO:0007669"/>
    <property type="project" value="InterPro"/>
</dbReference>
<evidence type="ECO:0000256" key="7">
    <source>
        <dbReference type="PROSITE-ProRule" id="PRU00168"/>
    </source>
</evidence>
<dbReference type="Proteomes" id="UP000694388">
    <property type="component" value="Unplaced"/>
</dbReference>
<keyword evidence="3" id="KW-0479">Metal-binding</keyword>
<dbReference type="PROSITE" id="PS50081">
    <property type="entry name" value="ZF_DAG_PE_2"/>
    <property type="match status" value="1"/>
</dbReference>
<evidence type="ECO:0000256" key="8">
    <source>
        <dbReference type="SAM" id="Coils"/>
    </source>
</evidence>
<evidence type="ECO:0000256" key="4">
    <source>
        <dbReference type="ARBA" id="ARBA00022771"/>
    </source>
</evidence>
<proteinExistence type="inferred from homology"/>
<keyword evidence="8" id="KW-0175">Coiled coil</keyword>
<dbReference type="PROSITE" id="PS00479">
    <property type="entry name" value="ZF_DAG_PE_1"/>
    <property type="match status" value="1"/>
</dbReference>
<evidence type="ECO:0000256" key="6">
    <source>
        <dbReference type="ARBA" id="ARBA00022837"/>
    </source>
</evidence>
<dbReference type="PANTHER" id="PTHR23113:SF252">
    <property type="entry name" value="RAS GUANYL-RELEASING PROTEIN 3"/>
    <property type="match status" value="1"/>
</dbReference>
<dbReference type="PROSITE" id="PS50009">
    <property type="entry name" value="RASGEF_CAT"/>
    <property type="match status" value="1"/>
</dbReference>
<dbReference type="InterPro" id="IPR008937">
    <property type="entry name" value="Ras-like_GEF"/>
</dbReference>
<keyword evidence="6" id="KW-0106">Calcium</keyword>
<feature type="domain" description="EF-hand" evidence="12">
    <location>
        <begin position="417"/>
        <end position="452"/>
    </location>
</feature>
<dbReference type="Ensembl" id="ENSEBUT00000027255.1">
    <property type="protein sequence ID" value="ENSEBUP00000026679.1"/>
    <property type="gene ID" value="ENSEBUG00000016426.1"/>
</dbReference>
<dbReference type="GeneTree" id="ENSGT00940000158843"/>
<dbReference type="OMA" id="CNIINAS"/>
<dbReference type="InterPro" id="IPR036964">
    <property type="entry name" value="RASGEF_cat_dom_sf"/>
</dbReference>
<feature type="domain" description="Phorbol-ester/DAG-type" evidence="11">
    <location>
        <begin position="490"/>
        <end position="540"/>
    </location>
</feature>
<feature type="region of interest" description="Disordered" evidence="9">
    <location>
        <begin position="595"/>
        <end position="624"/>
    </location>
</feature>
<dbReference type="Pfam" id="PF00130">
    <property type="entry name" value="C1_1"/>
    <property type="match status" value="1"/>
</dbReference>